<feature type="transmembrane region" description="Helical" evidence="1">
    <location>
        <begin position="396"/>
        <end position="416"/>
    </location>
</feature>
<sequence>MKGNFSSDSGALLADTAQRLNGEGALRGYKPEEPFIADRRDVIFAFFAFVLGFFFARWVLFSWQGWGVAAFTIGYCLAVTMYLMRKGVSIPRSGFFWLAAVALIGMSYSLYENNGLEPWRSLFLFCAAIYYVLHASGRLILCNTGNWLLLDGINGLFVIPFKNFACQYKSLSSPKYIKGKLGRQILSIVLGLLLALLVAGMVLPLLMRADSGGFSKIANTIYEYYRWMKNQFMDFIFNGFLAIPIAAYLFGLVAGCAHNRGCNTFKRERIQYAIESAKVLSLATVYTALGLICALYLVFIGSQLPYFFSAFAGQRPEGWQIYSEYARSGFFELCQIAAINLSILALANIFCKKPQQRGYALKIFNCLLSLLTMILIATAFSKMALYIGAYGLSIRRLLPCLFMVFLSFVFAGVIALQKWQFSIVRLSLFIGTLMICSLCFLNPDGFVARYNADRFLSGTLESFDVEILYLSGPAGIDPALKIYAQTGDDKLKAELRAYIYHQRRESEKLLGKSRDSLQDLLVRQKAGEFAELNDN</sequence>
<feature type="transmembrane region" description="Helical" evidence="1">
    <location>
        <begin position="363"/>
        <end position="390"/>
    </location>
</feature>
<evidence type="ECO:0000313" key="3">
    <source>
        <dbReference type="Proteomes" id="UP001651880"/>
    </source>
</evidence>
<dbReference type="Proteomes" id="UP001651880">
    <property type="component" value="Unassembled WGS sequence"/>
</dbReference>
<keyword evidence="1" id="KW-1133">Transmembrane helix</keyword>
<dbReference type="InterPro" id="IPR025291">
    <property type="entry name" value="DUF4153"/>
</dbReference>
<name>A0ABT1NAJ2_9FIRM</name>
<keyword evidence="1" id="KW-0812">Transmembrane</keyword>
<feature type="transmembrane region" description="Helical" evidence="1">
    <location>
        <begin position="185"/>
        <end position="206"/>
    </location>
</feature>
<keyword evidence="3" id="KW-1185">Reference proteome</keyword>
<gene>
    <name evidence="2" type="ORF">LJD61_01790</name>
</gene>
<evidence type="ECO:0000256" key="1">
    <source>
        <dbReference type="SAM" id="Phobius"/>
    </source>
</evidence>
<feature type="transmembrane region" description="Helical" evidence="1">
    <location>
        <begin position="329"/>
        <end position="351"/>
    </location>
</feature>
<dbReference type="RefSeq" id="WP_255225771.1">
    <property type="nucleotide sequence ID" value="NZ_JAJEKE010000001.1"/>
</dbReference>
<organism evidence="2 3">
    <name type="scientific">Lutispora saccharofermentans</name>
    <dbReference type="NCBI Taxonomy" id="3024236"/>
    <lineage>
        <taxon>Bacteria</taxon>
        <taxon>Bacillati</taxon>
        <taxon>Bacillota</taxon>
        <taxon>Clostridia</taxon>
        <taxon>Lutisporales</taxon>
        <taxon>Lutisporaceae</taxon>
        <taxon>Lutispora</taxon>
    </lineage>
</organism>
<feature type="transmembrane region" description="Helical" evidence="1">
    <location>
        <begin position="235"/>
        <end position="258"/>
    </location>
</feature>
<feature type="transmembrane region" description="Helical" evidence="1">
    <location>
        <begin position="122"/>
        <end position="141"/>
    </location>
</feature>
<protein>
    <submittedName>
        <fullName evidence="2">DUF4173 domain-containing protein</fullName>
    </submittedName>
</protein>
<evidence type="ECO:0000313" key="2">
    <source>
        <dbReference type="EMBL" id="MCQ1528282.1"/>
    </source>
</evidence>
<proteinExistence type="predicted"/>
<dbReference type="EMBL" id="JAJEKE010000001">
    <property type="protein sequence ID" value="MCQ1528282.1"/>
    <property type="molecule type" value="Genomic_DNA"/>
</dbReference>
<reference evidence="2 3" key="1">
    <citation type="submission" date="2021-10" db="EMBL/GenBank/DDBJ databases">
        <title>Lutispora strain m25 sp. nov., a thermophilic, non-spore-forming bacterium isolated from a lab-scale methanogenic bioreactor digesting anaerobic sludge.</title>
        <authorList>
            <person name="El Houari A."/>
            <person name="Mcdonald J."/>
        </authorList>
    </citation>
    <scope>NUCLEOTIDE SEQUENCE [LARGE SCALE GENOMIC DNA]</scope>
    <source>
        <strain evidence="3">m25</strain>
    </source>
</reference>
<feature type="transmembrane region" description="Helical" evidence="1">
    <location>
        <begin position="95"/>
        <end position="110"/>
    </location>
</feature>
<feature type="transmembrane region" description="Helical" evidence="1">
    <location>
        <begin position="42"/>
        <end position="60"/>
    </location>
</feature>
<accession>A0ABT1NAJ2</accession>
<comment type="caution">
    <text evidence="2">The sequence shown here is derived from an EMBL/GenBank/DDBJ whole genome shotgun (WGS) entry which is preliminary data.</text>
</comment>
<feature type="transmembrane region" description="Helical" evidence="1">
    <location>
        <begin position="423"/>
        <end position="443"/>
    </location>
</feature>
<dbReference type="Pfam" id="PF13687">
    <property type="entry name" value="DUF4153"/>
    <property type="match status" value="1"/>
</dbReference>
<keyword evidence="1" id="KW-0472">Membrane</keyword>
<feature type="transmembrane region" description="Helical" evidence="1">
    <location>
        <begin position="66"/>
        <end position="83"/>
    </location>
</feature>
<feature type="transmembrane region" description="Helical" evidence="1">
    <location>
        <begin position="279"/>
        <end position="299"/>
    </location>
</feature>